<feature type="domain" description="MDMPI C-terminal" evidence="1">
    <location>
        <begin position="177"/>
        <end position="254"/>
    </location>
</feature>
<reference evidence="4" key="1">
    <citation type="journal article" date="2019" name="Int. J. Syst. Evol. Microbiol.">
        <title>The Global Catalogue of Microorganisms (GCM) 10K type strain sequencing project: providing services to taxonomists for standard genome sequencing and annotation.</title>
        <authorList>
            <consortium name="The Broad Institute Genomics Platform"/>
            <consortium name="The Broad Institute Genome Sequencing Center for Infectious Disease"/>
            <person name="Wu L."/>
            <person name="Ma J."/>
        </authorList>
    </citation>
    <scope>NUCLEOTIDE SEQUENCE [LARGE SCALE GENOMIC DNA]</scope>
    <source>
        <strain evidence="4">CCM 7224</strain>
    </source>
</reference>
<dbReference type="Gene3D" id="1.20.120.450">
    <property type="entry name" value="dinb family like domain"/>
    <property type="match status" value="1"/>
</dbReference>
<dbReference type="Proteomes" id="UP001595834">
    <property type="component" value="Unassembled WGS sequence"/>
</dbReference>
<feature type="domain" description="Mycothiol-dependent maleylpyruvate isomerase metal-binding" evidence="2">
    <location>
        <begin position="11"/>
        <end position="137"/>
    </location>
</feature>
<dbReference type="GO" id="GO:0016853">
    <property type="term" value="F:isomerase activity"/>
    <property type="evidence" value="ECO:0007669"/>
    <property type="project" value="UniProtKB-KW"/>
</dbReference>
<dbReference type="InterPro" id="IPR010872">
    <property type="entry name" value="MDMPI_C-term_domain"/>
</dbReference>
<evidence type="ECO:0000313" key="4">
    <source>
        <dbReference type="Proteomes" id="UP001595834"/>
    </source>
</evidence>
<dbReference type="NCBIfam" id="TIGR03083">
    <property type="entry name" value="maleylpyruvate isomerase family mycothiol-dependent enzyme"/>
    <property type="match status" value="1"/>
</dbReference>
<dbReference type="PANTHER" id="PTHR40758:SF1">
    <property type="entry name" value="CONSERVED PROTEIN"/>
    <property type="match status" value="1"/>
</dbReference>
<dbReference type="InterPro" id="IPR024344">
    <property type="entry name" value="MDMPI_metal-binding"/>
</dbReference>
<dbReference type="EMBL" id="JBHSIZ010000036">
    <property type="protein sequence ID" value="MFC4960515.1"/>
    <property type="molecule type" value="Genomic_DNA"/>
</dbReference>
<organism evidence="3 4">
    <name type="scientific">Streptomyces mauvecolor</name>
    <dbReference type="NCBI Taxonomy" id="58345"/>
    <lineage>
        <taxon>Bacteria</taxon>
        <taxon>Bacillati</taxon>
        <taxon>Actinomycetota</taxon>
        <taxon>Actinomycetes</taxon>
        <taxon>Kitasatosporales</taxon>
        <taxon>Streptomycetaceae</taxon>
        <taxon>Streptomyces</taxon>
    </lineage>
</organism>
<dbReference type="Pfam" id="PF11716">
    <property type="entry name" value="MDMPI_N"/>
    <property type="match status" value="1"/>
</dbReference>
<dbReference type="InterPro" id="IPR017517">
    <property type="entry name" value="Maleyloyr_isom"/>
</dbReference>
<name>A0ABV9UVN5_9ACTN</name>
<sequence>MSRFRHEQYCAAIVEQTELLRSRIEGADLTVDVPSCPGWNVGQLLRHLGGAQRWAEEVVRTRAAGPVPDAHFRDLSAYTHEDPAVVGPWLVEGAERLARTLREAGPDAPLWTPVPDGTPAFYARRFTHETAVHRADATLALGAEYTLDEAVAADAMDEWMELGSLPFHFEVHPWMRELLGEGRTIQLIASDGQLENGSAWLVDLTGETISWRRAHEKAAVTVRGPLTELLLAVYRRRPVPGERLDVLGDAKLLDFWLERVSFG</sequence>
<proteinExistence type="predicted"/>
<keyword evidence="3" id="KW-0413">Isomerase</keyword>
<accession>A0ABV9UVN5</accession>
<dbReference type="InterPro" id="IPR034660">
    <property type="entry name" value="DinB/YfiT-like"/>
</dbReference>
<dbReference type="SUPFAM" id="SSF109854">
    <property type="entry name" value="DinB/YfiT-like putative metalloenzymes"/>
    <property type="match status" value="1"/>
</dbReference>
<dbReference type="RefSeq" id="WP_344374250.1">
    <property type="nucleotide sequence ID" value="NZ_BAAASQ010000008.1"/>
</dbReference>
<protein>
    <submittedName>
        <fullName evidence="3">Maleylpyruvate isomerase family mycothiol-dependent enzyme</fullName>
    </submittedName>
</protein>
<evidence type="ECO:0000259" key="2">
    <source>
        <dbReference type="Pfam" id="PF11716"/>
    </source>
</evidence>
<gene>
    <name evidence="3" type="ORF">ACFPFX_29880</name>
</gene>
<evidence type="ECO:0000313" key="3">
    <source>
        <dbReference type="EMBL" id="MFC4960515.1"/>
    </source>
</evidence>
<dbReference type="PANTHER" id="PTHR40758">
    <property type="entry name" value="CONSERVED PROTEIN"/>
    <property type="match status" value="1"/>
</dbReference>
<keyword evidence="4" id="KW-1185">Reference proteome</keyword>
<comment type="caution">
    <text evidence="3">The sequence shown here is derived from an EMBL/GenBank/DDBJ whole genome shotgun (WGS) entry which is preliminary data.</text>
</comment>
<evidence type="ECO:0000259" key="1">
    <source>
        <dbReference type="Pfam" id="PF07398"/>
    </source>
</evidence>
<dbReference type="Pfam" id="PF07398">
    <property type="entry name" value="MDMPI_C"/>
    <property type="match status" value="1"/>
</dbReference>